<dbReference type="PANTHER" id="PTHR47778">
    <property type="entry name" value="BNAA05G14870D PROTEIN"/>
    <property type="match status" value="1"/>
</dbReference>
<sequence>MSFLFLALLEKASGSDSPALELEGCVGAARDDDRKEGVDLLKFDKVAGNSGDGLWVGGRSLIRKIQRTNCAWFKSNCLVDLRKQTGALDRAKLALNQVKRVIFLSELQSKQWLAWCEEENIKLKSEPELIPVSVTDEQAFVAGISCSANTPAFSTEKMLEKRQLLRSSVRKAVGLIYDDML</sequence>
<evidence type="ECO:0000313" key="2">
    <source>
        <dbReference type="Proteomes" id="UP001630127"/>
    </source>
</evidence>
<dbReference type="AlphaFoldDB" id="A0ABD3AAM6"/>
<comment type="caution">
    <text evidence="1">The sequence shown here is derived from an EMBL/GenBank/DDBJ whole genome shotgun (WGS) entry which is preliminary data.</text>
</comment>
<dbReference type="PANTHER" id="PTHR47778:SF2">
    <property type="entry name" value="GLYCOSYL TRANSFERASE FAMILY 1 DOMAIN-CONTAINING PROTEIN"/>
    <property type="match status" value="1"/>
</dbReference>
<accession>A0ABD3AAM6</accession>
<proteinExistence type="predicted"/>
<dbReference type="InterPro" id="IPR041693">
    <property type="entry name" value="Glyco_trans_4_5"/>
</dbReference>
<organism evidence="1 2">
    <name type="scientific">Cinchona calisaya</name>
    <dbReference type="NCBI Taxonomy" id="153742"/>
    <lineage>
        <taxon>Eukaryota</taxon>
        <taxon>Viridiplantae</taxon>
        <taxon>Streptophyta</taxon>
        <taxon>Embryophyta</taxon>
        <taxon>Tracheophyta</taxon>
        <taxon>Spermatophyta</taxon>
        <taxon>Magnoliopsida</taxon>
        <taxon>eudicotyledons</taxon>
        <taxon>Gunneridae</taxon>
        <taxon>Pentapetalae</taxon>
        <taxon>asterids</taxon>
        <taxon>lamiids</taxon>
        <taxon>Gentianales</taxon>
        <taxon>Rubiaceae</taxon>
        <taxon>Cinchonoideae</taxon>
        <taxon>Cinchoneae</taxon>
        <taxon>Cinchona</taxon>
    </lineage>
</organism>
<evidence type="ECO:0000313" key="1">
    <source>
        <dbReference type="EMBL" id="KAL3528801.1"/>
    </source>
</evidence>
<gene>
    <name evidence="1" type="ORF">ACH5RR_008123</name>
</gene>
<protein>
    <submittedName>
        <fullName evidence="1">Uncharacterized protein</fullName>
    </submittedName>
</protein>
<reference evidence="1 2" key="1">
    <citation type="submission" date="2024-11" db="EMBL/GenBank/DDBJ databases">
        <title>A near-complete genome assembly of Cinchona calisaya.</title>
        <authorList>
            <person name="Lian D.C."/>
            <person name="Zhao X.W."/>
            <person name="Wei L."/>
        </authorList>
    </citation>
    <scope>NUCLEOTIDE SEQUENCE [LARGE SCALE GENOMIC DNA]</scope>
    <source>
        <tissue evidence="1">Nenye</tissue>
    </source>
</reference>
<dbReference type="EMBL" id="JBJUIK010000004">
    <property type="protein sequence ID" value="KAL3528801.1"/>
    <property type="molecule type" value="Genomic_DNA"/>
</dbReference>
<dbReference type="Pfam" id="PF16994">
    <property type="entry name" value="Glyco_trans_4_5"/>
    <property type="match status" value="1"/>
</dbReference>
<dbReference type="Proteomes" id="UP001630127">
    <property type="component" value="Unassembled WGS sequence"/>
</dbReference>
<name>A0ABD3AAM6_9GENT</name>
<keyword evidence="2" id="KW-1185">Reference proteome</keyword>